<feature type="domain" description="Big-1" evidence="2">
    <location>
        <begin position="59"/>
        <end position="151"/>
    </location>
</feature>
<name>A0A7H9BQK4_9NEIS</name>
<sequence length="673" mass="67280">MSKAFSNIPSRQTMIRAIIIGALGTALTACGGSAGDIQMPGSSGPTPAPTGTAAISAAKLNLSWDKTSVKSGGKDKATLTITALDKSNGILAGATVLLSSSSGILSATVVTTDAKGQAIVTYTSGSDVTNRTENITVTSGTLSNTTAVKVIGTTVSLTSNNTSITSGGTSPLSATIKDGEGNVVPDVDVVFSASGTGSITFSPTSAKTDSNGVATTTATGGAGGTATVVATSSGTSKTAAMSIAGGSNNFSFVDQNGNPISSTVTNPNVNNSIQVATNASKVTFVTTLGTFGNGLATQTVNTNAGKAIAVLNSTGIGTATIQATSEDNKAITSSMQLIVSPAFSSTSKVVIQASPAVVAPSTGSQKNTITLKAKVTDSNGKPIANAPVYFTLGNSVGGGETISPPSALTGDGTGSLPLGEAQATFTSGSTSTGQTTASVTAVANLYYLDPVTNIQSNISNSSASIVIGGTAGSISIGESSVIGSTTDNVAYELPMSVIVADSNGNPMANTPVSLSVWPVYYSTGSGCAVSATYKSEDANENLVLEPSEEGGLTYNPSTIQYYPVTVVNSLTFDVIGVIANKGIVNGKLTPINSAAGAVPTTVTTDSSGRAAFKYTYLKSDSIWTVVRMRATTNVQGTETTAEKIFRLRASEADAPKGGTTCYISNSPYNAVIN</sequence>
<feature type="domain" description="Big-1" evidence="2">
    <location>
        <begin position="154"/>
        <end position="244"/>
    </location>
</feature>
<evidence type="ECO:0000256" key="1">
    <source>
        <dbReference type="ARBA" id="ARBA00010116"/>
    </source>
</evidence>
<dbReference type="SMART" id="SM00634">
    <property type="entry name" value="BID_1"/>
    <property type="match status" value="3"/>
</dbReference>
<gene>
    <name evidence="3" type="ORF">HQ393_15420</name>
</gene>
<evidence type="ECO:0000259" key="2">
    <source>
        <dbReference type="PROSITE" id="PS51127"/>
    </source>
</evidence>
<dbReference type="AlphaFoldDB" id="A0A7H9BQK4"/>
<comment type="similarity">
    <text evidence="1">Belongs to the intimin/invasin family.</text>
</comment>
<dbReference type="InterPro" id="IPR008964">
    <property type="entry name" value="Invasin/intimin_cell_adhesion"/>
</dbReference>
<feature type="domain" description="Big-1" evidence="2">
    <location>
        <begin position="348"/>
        <end position="454"/>
    </location>
</feature>
<dbReference type="Gene3D" id="2.60.40.10">
    <property type="entry name" value="Immunoglobulins"/>
    <property type="match status" value="3"/>
</dbReference>
<dbReference type="PROSITE" id="PS51127">
    <property type="entry name" value="BIG1"/>
    <property type="match status" value="3"/>
</dbReference>
<accession>A0A7H9BQK4</accession>
<dbReference type="Pfam" id="PF02369">
    <property type="entry name" value="Big_1"/>
    <property type="match status" value="2"/>
</dbReference>
<dbReference type="Proteomes" id="UP000509597">
    <property type="component" value="Chromosome"/>
</dbReference>
<proteinExistence type="inferred from homology"/>
<reference evidence="3 4" key="1">
    <citation type="submission" date="2020-07" db="EMBL/GenBank/DDBJ databases">
        <title>Complete genome sequence of Chitinibacter sp. 2T18.</title>
        <authorList>
            <person name="Bae J.-W."/>
            <person name="Choi J.-W."/>
        </authorList>
    </citation>
    <scope>NUCLEOTIDE SEQUENCE [LARGE SCALE GENOMIC DNA]</scope>
    <source>
        <strain evidence="3 4">2T18</strain>
    </source>
</reference>
<dbReference type="RefSeq" id="WP_179356286.1">
    <property type="nucleotide sequence ID" value="NZ_CP058627.1"/>
</dbReference>
<dbReference type="KEGG" id="chiz:HQ393_15420"/>
<protein>
    <submittedName>
        <fullName evidence="3">Ig-like domain-containing protein</fullName>
    </submittedName>
</protein>
<dbReference type="PROSITE" id="PS51257">
    <property type="entry name" value="PROKAR_LIPOPROTEIN"/>
    <property type="match status" value="1"/>
</dbReference>
<evidence type="ECO:0000313" key="3">
    <source>
        <dbReference type="EMBL" id="QLG89524.1"/>
    </source>
</evidence>
<evidence type="ECO:0000313" key="4">
    <source>
        <dbReference type="Proteomes" id="UP000509597"/>
    </source>
</evidence>
<dbReference type="SUPFAM" id="SSF49373">
    <property type="entry name" value="Invasin/intimin cell-adhesion fragments"/>
    <property type="match status" value="3"/>
</dbReference>
<dbReference type="InterPro" id="IPR013783">
    <property type="entry name" value="Ig-like_fold"/>
</dbReference>
<organism evidence="3 4">
    <name type="scientific">Chitinibacter bivalviorum</name>
    <dbReference type="NCBI Taxonomy" id="2739434"/>
    <lineage>
        <taxon>Bacteria</taxon>
        <taxon>Pseudomonadati</taxon>
        <taxon>Pseudomonadota</taxon>
        <taxon>Betaproteobacteria</taxon>
        <taxon>Neisseriales</taxon>
        <taxon>Chitinibacteraceae</taxon>
        <taxon>Chitinibacter</taxon>
    </lineage>
</organism>
<keyword evidence="4" id="KW-1185">Reference proteome</keyword>
<dbReference type="EMBL" id="CP058627">
    <property type="protein sequence ID" value="QLG89524.1"/>
    <property type="molecule type" value="Genomic_DNA"/>
</dbReference>
<dbReference type="InterPro" id="IPR003344">
    <property type="entry name" value="Big_1_dom"/>
</dbReference>